<evidence type="ECO:0000256" key="4">
    <source>
        <dbReference type="RuleBase" id="RU364026"/>
    </source>
</evidence>
<evidence type="ECO:0000313" key="12">
    <source>
        <dbReference type="Proteomes" id="UP001642409"/>
    </source>
</evidence>
<dbReference type="EMBL" id="CATOUU010000813">
    <property type="protein sequence ID" value="CAI9950545.1"/>
    <property type="molecule type" value="Genomic_DNA"/>
</dbReference>
<dbReference type="EMBL" id="CATOUU010000918">
    <property type="protein sequence ID" value="CAI9959512.1"/>
    <property type="molecule type" value="Genomic_DNA"/>
</dbReference>
<accession>A0AA86QMV7</accession>
<feature type="compositionally biased region" description="Basic residues" evidence="5">
    <location>
        <begin position="1"/>
        <end position="26"/>
    </location>
</feature>
<dbReference type="GO" id="GO:0006412">
    <property type="term" value="P:translation"/>
    <property type="evidence" value="ECO:0007669"/>
    <property type="project" value="InterPro"/>
</dbReference>
<evidence type="ECO:0000313" key="10">
    <source>
        <dbReference type="EMBL" id="CAL6042298.1"/>
    </source>
</evidence>
<dbReference type="GO" id="GO:0005840">
    <property type="term" value="C:ribosome"/>
    <property type="evidence" value="ECO:0007669"/>
    <property type="project" value="UniProtKB-KW"/>
</dbReference>
<protein>
    <recommendedName>
        <fullName evidence="4">60S ribosomal protein L29</fullName>
    </recommendedName>
</protein>
<evidence type="ECO:0000313" key="9">
    <source>
        <dbReference type="EMBL" id="CAL6028133.1"/>
    </source>
</evidence>
<dbReference type="EMBL" id="CATOUU010000710">
    <property type="protein sequence ID" value="CAI9943032.1"/>
    <property type="molecule type" value="Genomic_DNA"/>
</dbReference>
<comment type="caution">
    <text evidence="8">The sequence shown here is derived from an EMBL/GenBank/DDBJ whole genome shotgun (WGS) entry which is preliminary data.</text>
</comment>
<dbReference type="Proteomes" id="UP001642409">
    <property type="component" value="Unassembled WGS sequence"/>
</dbReference>
<evidence type="ECO:0000313" key="6">
    <source>
        <dbReference type="EMBL" id="CAI9943032.1"/>
    </source>
</evidence>
<dbReference type="GO" id="GO:0003735">
    <property type="term" value="F:structural constituent of ribosome"/>
    <property type="evidence" value="ECO:0007669"/>
    <property type="project" value="UniProtKB-UniRule"/>
</dbReference>
<keyword evidence="2 4" id="KW-0689">Ribosomal protein</keyword>
<dbReference type="GO" id="GO:1990904">
    <property type="term" value="C:ribonucleoprotein complex"/>
    <property type="evidence" value="ECO:0007669"/>
    <property type="project" value="UniProtKB-KW"/>
</dbReference>
<sequence length="58" mass="6449">MSKSKVHSSKGNNRKAHRNGIKKVQKHTSVSPVGVNQKYLLNAHRSRVGKTNKAAEKK</sequence>
<gene>
    <name evidence="6" type="ORF">HINF_LOCUS30677</name>
    <name evidence="9" type="ORF">HINF_LOCUS31661</name>
    <name evidence="7" type="ORF">HINF_LOCUS38190</name>
    <name evidence="10" type="ORF">HINF_LOCUS39525</name>
    <name evidence="8" type="ORF">HINF_LOCUS47157</name>
    <name evidence="11" type="ORF">HINF_LOCUS61780</name>
</gene>
<dbReference type="EMBL" id="CAXDID020000373">
    <property type="protein sequence ID" value="CAL6083556.1"/>
    <property type="molecule type" value="Genomic_DNA"/>
</dbReference>
<evidence type="ECO:0000256" key="2">
    <source>
        <dbReference type="ARBA" id="ARBA00022980"/>
    </source>
</evidence>
<reference evidence="9 12" key="2">
    <citation type="submission" date="2024-07" db="EMBL/GenBank/DDBJ databases">
        <authorList>
            <person name="Akdeniz Z."/>
        </authorList>
    </citation>
    <scope>NUCLEOTIDE SEQUENCE [LARGE SCALE GENOMIC DNA]</scope>
</reference>
<reference evidence="8" key="1">
    <citation type="submission" date="2023-06" db="EMBL/GenBank/DDBJ databases">
        <authorList>
            <person name="Kurt Z."/>
        </authorList>
    </citation>
    <scope>NUCLEOTIDE SEQUENCE</scope>
</reference>
<dbReference type="EMBL" id="CAXDID020000153">
    <property type="protein sequence ID" value="CAL6042298.1"/>
    <property type="molecule type" value="Genomic_DNA"/>
</dbReference>
<proteinExistence type="inferred from homology"/>
<evidence type="ECO:0000313" key="8">
    <source>
        <dbReference type="EMBL" id="CAI9959512.1"/>
    </source>
</evidence>
<feature type="region of interest" description="Disordered" evidence="5">
    <location>
        <begin position="1"/>
        <end position="58"/>
    </location>
</feature>
<comment type="similarity">
    <text evidence="1 4">Belongs to the eukaryotic ribosomal protein eL29 family.</text>
</comment>
<keyword evidence="3 4" id="KW-0687">Ribonucleoprotein</keyword>
<dbReference type="Pfam" id="PF01779">
    <property type="entry name" value="Ribosomal_L29e"/>
    <property type="match status" value="1"/>
</dbReference>
<evidence type="ECO:0000256" key="1">
    <source>
        <dbReference type="ARBA" id="ARBA00010247"/>
    </source>
</evidence>
<evidence type="ECO:0000313" key="7">
    <source>
        <dbReference type="EMBL" id="CAI9950545.1"/>
    </source>
</evidence>
<dbReference type="EMBL" id="CAXDID020000106">
    <property type="protein sequence ID" value="CAL6028133.1"/>
    <property type="molecule type" value="Genomic_DNA"/>
</dbReference>
<dbReference type="AlphaFoldDB" id="A0AA86QMV7"/>
<evidence type="ECO:0000256" key="5">
    <source>
        <dbReference type="SAM" id="MobiDB-lite"/>
    </source>
</evidence>
<dbReference type="Gene3D" id="6.10.140.1730">
    <property type="match status" value="1"/>
</dbReference>
<dbReference type="InterPro" id="IPR002673">
    <property type="entry name" value="Ribosomal_eL29"/>
</dbReference>
<name>A0AA86QMV7_9EUKA</name>
<organism evidence="8">
    <name type="scientific">Hexamita inflata</name>
    <dbReference type="NCBI Taxonomy" id="28002"/>
    <lineage>
        <taxon>Eukaryota</taxon>
        <taxon>Metamonada</taxon>
        <taxon>Diplomonadida</taxon>
        <taxon>Hexamitidae</taxon>
        <taxon>Hexamitinae</taxon>
        <taxon>Hexamita</taxon>
    </lineage>
</organism>
<keyword evidence="12" id="KW-1185">Reference proteome</keyword>
<evidence type="ECO:0000313" key="11">
    <source>
        <dbReference type="EMBL" id="CAL6083556.1"/>
    </source>
</evidence>
<evidence type="ECO:0000256" key="3">
    <source>
        <dbReference type="ARBA" id="ARBA00023274"/>
    </source>
</evidence>